<evidence type="ECO:0000256" key="1">
    <source>
        <dbReference type="SAM" id="MobiDB-lite"/>
    </source>
</evidence>
<dbReference type="EMBL" id="CM001196">
    <property type="protein sequence ID" value="EGP92227.1"/>
    <property type="molecule type" value="Genomic_DNA"/>
</dbReference>
<dbReference type="InParanoid" id="F9WZC4"/>
<evidence type="ECO:0000313" key="3">
    <source>
        <dbReference type="Proteomes" id="UP000008062"/>
    </source>
</evidence>
<sequence length="121" mass="13982">MRAGTWITALKKAHFLRCSLHALSHIKPTLKIFYHPRRLPEPASPTITRPSPSPLPSPSIPQPRTSNRSTTTRTLRRSWMTTRVCTRRTCIVVFDHHPAHDNSRFSDLRERELLGYVPLHI</sequence>
<proteinExistence type="predicted"/>
<accession>F9WZC4</accession>
<gene>
    <name evidence="2" type="ORF">MYCGRDRAFT_78715</name>
</gene>
<dbReference type="GeneID" id="13402822"/>
<dbReference type="AlphaFoldDB" id="F9WZC4"/>
<keyword evidence="3" id="KW-1185">Reference proteome</keyword>
<dbReference type="RefSeq" id="XP_003857251.1">
    <property type="nucleotide sequence ID" value="XM_003857203.1"/>
</dbReference>
<organism evidence="2 3">
    <name type="scientific">Zymoseptoria tritici (strain CBS 115943 / IPO323)</name>
    <name type="common">Speckled leaf blotch fungus</name>
    <name type="synonym">Septoria tritici</name>
    <dbReference type="NCBI Taxonomy" id="336722"/>
    <lineage>
        <taxon>Eukaryota</taxon>
        <taxon>Fungi</taxon>
        <taxon>Dikarya</taxon>
        <taxon>Ascomycota</taxon>
        <taxon>Pezizomycotina</taxon>
        <taxon>Dothideomycetes</taxon>
        <taxon>Dothideomycetidae</taxon>
        <taxon>Mycosphaerellales</taxon>
        <taxon>Mycosphaerellaceae</taxon>
        <taxon>Zymoseptoria</taxon>
    </lineage>
</organism>
<reference evidence="2 3" key="1">
    <citation type="journal article" date="2011" name="PLoS Genet.">
        <title>Finished genome of the fungal wheat pathogen Mycosphaerella graminicola reveals dispensome structure, chromosome plasticity, and stealth pathogenesis.</title>
        <authorList>
            <person name="Goodwin S.B."/>
            <person name="Ben M'barek S."/>
            <person name="Dhillon B."/>
            <person name="Wittenberg A.H.J."/>
            <person name="Crane C.F."/>
            <person name="Hane J.K."/>
            <person name="Foster A.J."/>
            <person name="Van der Lee T.A.J."/>
            <person name="Grimwood J."/>
            <person name="Aerts A."/>
            <person name="Antoniw J."/>
            <person name="Bailey A."/>
            <person name="Bluhm B."/>
            <person name="Bowler J."/>
            <person name="Bristow J."/>
            <person name="van der Burgt A."/>
            <person name="Canto-Canche B."/>
            <person name="Churchill A.C.L."/>
            <person name="Conde-Ferraez L."/>
            <person name="Cools H.J."/>
            <person name="Coutinho P.M."/>
            <person name="Csukai M."/>
            <person name="Dehal P."/>
            <person name="De Wit P."/>
            <person name="Donzelli B."/>
            <person name="van de Geest H.C."/>
            <person name="van Ham R.C.H.J."/>
            <person name="Hammond-Kosack K.E."/>
            <person name="Henrissat B."/>
            <person name="Kilian A."/>
            <person name="Kobayashi A.K."/>
            <person name="Koopmann E."/>
            <person name="Kourmpetis Y."/>
            <person name="Kuzniar A."/>
            <person name="Lindquist E."/>
            <person name="Lombard V."/>
            <person name="Maliepaard C."/>
            <person name="Martins N."/>
            <person name="Mehrabi R."/>
            <person name="Nap J.P.H."/>
            <person name="Ponomarenko A."/>
            <person name="Rudd J.J."/>
            <person name="Salamov A."/>
            <person name="Schmutz J."/>
            <person name="Schouten H.J."/>
            <person name="Shapiro H."/>
            <person name="Stergiopoulos I."/>
            <person name="Torriani S.F.F."/>
            <person name="Tu H."/>
            <person name="de Vries R.P."/>
            <person name="Waalwijk C."/>
            <person name="Ware S.B."/>
            <person name="Wiebenga A."/>
            <person name="Zwiers L.-H."/>
            <person name="Oliver R.P."/>
            <person name="Grigoriev I.V."/>
            <person name="Kema G.H.J."/>
        </authorList>
    </citation>
    <scope>NUCLEOTIDE SEQUENCE [LARGE SCALE GENOMIC DNA]</scope>
    <source>
        <strain evidence="3">CBS 115943 / IPO323</strain>
    </source>
</reference>
<feature type="compositionally biased region" description="Low complexity" evidence="1">
    <location>
        <begin position="62"/>
        <end position="75"/>
    </location>
</feature>
<name>F9WZC4_ZYMTI</name>
<evidence type="ECO:0000313" key="2">
    <source>
        <dbReference type="EMBL" id="EGP92227.1"/>
    </source>
</evidence>
<protein>
    <submittedName>
        <fullName evidence="2">Uncharacterized protein</fullName>
    </submittedName>
</protein>
<dbReference type="KEGG" id="ztr:MYCGRDRAFT_78715"/>
<dbReference type="HOGENOM" id="CLU_2039907_0_0_1"/>
<dbReference type="Proteomes" id="UP000008062">
    <property type="component" value="Chromosome 1"/>
</dbReference>
<feature type="compositionally biased region" description="Pro residues" evidence="1">
    <location>
        <begin position="51"/>
        <end position="61"/>
    </location>
</feature>
<feature type="region of interest" description="Disordered" evidence="1">
    <location>
        <begin position="41"/>
        <end position="75"/>
    </location>
</feature>